<dbReference type="Proteomes" id="UP000186235">
    <property type="component" value="Unassembled WGS sequence"/>
</dbReference>
<accession>A0A1N6R956</accession>
<dbReference type="InterPro" id="IPR029044">
    <property type="entry name" value="Nucleotide-diphossugar_trans"/>
</dbReference>
<dbReference type="GO" id="GO:0016740">
    <property type="term" value="F:transferase activity"/>
    <property type="evidence" value="ECO:0007669"/>
    <property type="project" value="UniProtKB-KW"/>
</dbReference>
<organism evidence="9 10">
    <name type="scientific">Cellulosimicrobium aquatile</name>
    <dbReference type="NCBI Taxonomy" id="1612203"/>
    <lineage>
        <taxon>Bacteria</taxon>
        <taxon>Bacillati</taxon>
        <taxon>Actinomycetota</taxon>
        <taxon>Actinomycetes</taxon>
        <taxon>Micrococcales</taxon>
        <taxon>Promicromonosporaceae</taxon>
        <taxon>Cellulosimicrobium</taxon>
    </lineage>
</organism>
<evidence type="ECO:0000259" key="7">
    <source>
        <dbReference type="Pfam" id="PF00535"/>
    </source>
</evidence>
<evidence type="ECO:0000256" key="3">
    <source>
        <dbReference type="ARBA" id="ARBA00022692"/>
    </source>
</evidence>
<dbReference type="EMBL" id="FTMI01000003">
    <property type="protein sequence ID" value="SIQ25176.1"/>
    <property type="molecule type" value="Genomic_DNA"/>
</dbReference>
<dbReference type="GO" id="GO:0000271">
    <property type="term" value="P:polysaccharide biosynthetic process"/>
    <property type="evidence" value="ECO:0007669"/>
    <property type="project" value="InterPro"/>
</dbReference>
<evidence type="ECO:0000313" key="10">
    <source>
        <dbReference type="Proteomes" id="UP000186235"/>
    </source>
</evidence>
<evidence type="ECO:0000256" key="2">
    <source>
        <dbReference type="ARBA" id="ARBA00006739"/>
    </source>
</evidence>
<protein>
    <submittedName>
        <fullName evidence="9">Glycosyltransferase involved in cell wall bisynthesis</fullName>
    </submittedName>
</protein>
<keyword evidence="10" id="KW-1185">Reference proteome</keyword>
<keyword evidence="3 6" id="KW-0812">Transmembrane</keyword>
<dbReference type="SUPFAM" id="SSF53448">
    <property type="entry name" value="Nucleotide-diphospho-sugar transferases"/>
    <property type="match status" value="1"/>
</dbReference>
<keyword evidence="5 6" id="KW-0472">Membrane</keyword>
<keyword evidence="9" id="KW-0808">Transferase</keyword>
<feature type="domain" description="Glycosyltransferase 2-like" evidence="7">
    <location>
        <begin position="22"/>
        <end position="169"/>
    </location>
</feature>
<dbReference type="GO" id="GO:0016020">
    <property type="term" value="C:membrane"/>
    <property type="evidence" value="ECO:0007669"/>
    <property type="project" value="UniProtKB-SubCell"/>
</dbReference>
<comment type="similarity">
    <text evidence="2">Belongs to the glycosyltransferase 2 family.</text>
</comment>
<sequence length="382" mass="40075">MAAATTREQPADPATSVARTAVVVPAYQPDARLVALVDALQAAVPESPVVVVDDGSDRRCGGVFRAVRALGAVVLTVPVNRGKGYALRTGIRWVRDRLPGRGVVCADADGQHTVVDVLRVAARSQAEPEAVVLGARRFAGDVPVRSRIGNAATRWAFAATTGTRVRDTQTGLRAYGPGLLGDLLAVRGDRYEYELRALLEATRAGRRIVEVDVATVYLDDNASSHFRPVADSLRVWAPLLRFAASSLGSAAVDVVALLALHAVTGSLLAAVVGARLLSAGVNFAVNRRLVFPGGRDLPLRVAAARYVALAAVLLAASYGLLALLTGIGLPLLAAKVGTDAVLVATSYEVQRRVVFAPLSAERRPARRGRARGRAPSSAGRPT</sequence>
<evidence type="ECO:0000256" key="6">
    <source>
        <dbReference type="SAM" id="Phobius"/>
    </source>
</evidence>
<dbReference type="PANTHER" id="PTHR48090:SF6">
    <property type="entry name" value="SLR5056 PROTEIN"/>
    <property type="match status" value="1"/>
</dbReference>
<dbReference type="InterPro" id="IPR050256">
    <property type="entry name" value="Glycosyltransferase_2"/>
</dbReference>
<evidence type="ECO:0000256" key="1">
    <source>
        <dbReference type="ARBA" id="ARBA00004141"/>
    </source>
</evidence>
<name>A0A1N6R956_9MICO</name>
<evidence type="ECO:0000256" key="5">
    <source>
        <dbReference type="ARBA" id="ARBA00023136"/>
    </source>
</evidence>
<dbReference type="Pfam" id="PF00535">
    <property type="entry name" value="Glycos_transf_2"/>
    <property type="match status" value="1"/>
</dbReference>
<reference evidence="10" key="1">
    <citation type="submission" date="2017-01" db="EMBL/GenBank/DDBJ databases">
        <authorList>
            <person name="Varghese N."/>
            <person name="Submissions S."/>
        </authorList>
    </citation>
    <scope>NUCLEOTIDE SEQUENCE [LARGE SCALE GENOMIC DNA]</scope>
    <source>
        <strain evidence="10">3bp</strain>
    </source>
</reference>
<dbReference type="InterPro" id="IPR007267">
    <property type="entry name" value="GtrA_DPMS_TM"/>
</dbReference>
<evidence type="ECO:0000256" key="4">
    <source>
        <dbReference type="ARBA" id="ARBA00022989"/>
    </source>
</evidence>
<dbReference type="Gene3D" id="3.90.550.10">
    <property type="entry name" value="Spore Coat Polysaccharide Biosynthesis Protein SpsA, Chain A"/>
    <property type="match status" value="1"/>
</dbReference>
<evidence type="ECO:0000313" key="9">
    <source>
        <dbReference type="EMBL" id="SIQ25176.1"/>
    </source>
</evidence>
<dbReference type="CDD" id="cd04179">
    <property type="entry name" value="DPM_DPG-synthase_like"/>
    <property type="match status" value="1"/>
</dbReference>
<dbReference type="PANTHER" id="PTHR48090">
    <property type="entry name" value="UNDECAPRENYL-PHOSPHATE 4-DEOXY-4-FORMAMIDO-L-ARABINOSE TRANSFERASE-RELATED"/>
    <property type="match status" value="1"/>
</dbReference>
<evidence type="ECO:0000259" key="8">
    <source>
        <dbReference type="Pfam" id="PF04138"/>
    </source>
</evidence>
<dbReference type="InterPro" id="IPR001173">
    <property type="entry name" value="Glyco_trans_2-like"/>
</dbReference>
<dbReference type="AlphaFoldDB" id="A0A1N6R956"/>
<proteinExistence type="inferred from homology"/>
<dbReference type="Pfam" id="PF04138">
    <property type="entry name" value="GtrA_DPMS_TM"/>
    <property type="match status" value="1"/>
</dbReference>
<feature type="transmembrane region" description="Helical" evidence="6">
    <location>
        <begin position="266"/>
        <end position="285"/>
    </location>
</feature>
<dbReference type="RefSeq" id="WP_083711745.1">
    <property type="nucleotide sequence ID" value="NZ_FTMI01000003.1"/>
</dbReference>
<keyword evidence="4 6" id="KW-1133">Transmembrane helix</keyword>
<gene>
    <name evidence="9" type="ORF">SAMN05518682_1766</name>
</gene>
<feature type="domain" description="GtrA/DPMS transmembrane" evidence="8">
    <location>
        <begin position="241"/>
        <end position="355"/>
    </location>
</feature>
<feature type="transmembrane region" description="Helical" evidence="6">
    <location>
        <begin position="306"/>
        <end position="333"/>
    </location>
</feature>
<comment type="subcellular location">
    <subcellularLocation>
        <location evidence="1">Membrane</location>
        <topology evidence="1">Multi-pass membrane protein</topology>
    </subcellularLocation>
</comment>